<dbReference type="GO" id="GO:0004222">
    <property type="term" value="F:metalloendopeptidase activity"/>
    <property type="evidence" value="ECO:0007669"/>
    <property type="project" value="InterPro"/>
</dbReference>
<evidence type="ECO:0000256" key="1">
    <source>
        <dbReference type="SAM" id="Coils"/>
    </source>
</evidence>
<accession>A0AAD3CGI0</accession>
<dbReference type="GO" id="GO:0005524">
    <property type="term" value="F:ATP binding"/>
    <property type="evidence" value="ECO:0007669"/>
    <property type="project" value="InterPro"/>
</dbReference>
<name>A0AAD3CGI0_9STRA</name>
<feature type="region of interest" description="Disordered" evidence="2">
    <location>
        <begin position="434"/>
        <end position="453"/>
    </location>
</feature>
<dbReference type="GO" id="GO:0004176">
    <property type="term" value="F:ATP-dependent peptidase activity"/>
    <property type="evidence" value="ECO:0007669"/>
    <property type="project" value="InterPro"/>
</dbReference>
<feature type="transmembrane region" description="Helical" evidence="3">
    <location>
        <begin position="203"/>
        <end position="221"/>
    </location>
</feature>
<dbReference type="GO" id="GO:0006508">
    <property type="term" value="P:proteolysis"/>
    <property type="evidence" value="ECO:0007669"/>
    <property type="project" value="InterPro"/>
</dbReference>
<keyword evidence="1" id="KW-0175">Coiled coil</keyword>
<evidence type="ECO:0008006" key="7">
    <source>
        <dbReference type="Google" id="ProtNLM"/>
    </source>
</evidence>
<keyword evidence="3" id="KW-0472">Membrane</keyword>
<evidence type="ECO:0000256" key="4">
    <source>
        <dbReference type="SAM" id="SignalP"/>
    </source>
</evidence>
<dbReference type="PANTHER" id="PTHR33471">
    <property type="entry name" value="ATP-DEPENDENT ZINC METALLOPROTEASE-RELATED"/>
    <property type="match status" value="1"/>
</dbReference>
<feature type="transmembrane region" description="Helical" evidence="3">
    <location>
        <begin position="176"/>
        <end position="196"/>
    </location>
</feature>
<proteinExistence type="predicted"/>
<evidence type="ECO:0000313" key="6">
    <source>
        <dbReference type="Proteomes" id="UP001054902"/>
    </source>
</evidence>
<feature type="chain" id="PRO_5042130253" description="Peptidase M41 domain-containing protein" evidence="4">
    <location>
        <begin position="18"/>
        <end position="487"/>
    </location>
</feature>
<evidence type="ECO:0000313" key="5">
    <source>
        <dbReference type="EMBL" id="GFH45687.1"/>
    </source>
</evidence>
<evidence type="ECO:0000256" key="3">
    <source>
        <dbReference type="SAM" id="Phobius"/>
    </source>
</evidence>
<reference evidence="5 6" key="1">
    <citation type="journal article" date="2021" name="Sci. Rep.">
        <title>The genome of the diatom Chaetoceros tenuissimus carries an ancient integrated fragment of an extant virus.</title>
        <authorList>
            <person name="Hongo Y."/>
            <person name="Kimura K."/>
            <person name="Takaki Y."/>
            <person name="Yoshida Y."/>
            <person name="Baba S."/>
            <person name="Kobayashi G."/>
            <person name="Nagasaki K."/>
            <person name="Hano T."/>
            <person name="Tomaru Y."/>
        </authorList>
    </citation>
    <scope>NUCLEOTIDE SEQUENCE [LARGE SCALE GENOMIC DNA]</scope>
    <source>
        <strain evidence="5 6">NIES-3715</strain>
    </source>
</reference>
<gene>
    <name evidence="5" type="ORF">CTEN210_02161</name>
</gene>
<dbReference type="Proteomes" id="UP001054902">
    <property type="component" value="Unassembled WGS sequence"/>
</dbReference>
<dbReference type="PANTHER" id="PTHR33471:SF7">
    <property type="entry name" value="ATP-DEPENDENT ZINC METALLOPROTEASE-RELATED"/>
    <property type="match status" value="1"/>
</dbReference>
<feature type="coiled-coil region" evidence="1">
    <location>
        <begin position="455"/>
        <end position="485"/>
    </location>
</feature>
<dbReference type="SUPFAM" id="SSF140990">
    <property type="entry name" value="FtsH protease domain-like"/>
    <property type="match status" value="1"/>
</dbReference>
<feature type="transmembrane region" description="Helical" evidence="3">
    <location>
        <begin position="241"/>
        <end position="265"/>
    </location>
</feature>
<keyword evidence="6" id="KW-1185">Reference proteome</keyword>
<evidence type="ECO:0000256" key="2">
    <source>
        <dbReference type="SAM" id="MobiDB-lite"/>
    </source>
</evidence>
<dbReference type="InterPro" id="IPR037219">
    <property type="entry name" value="Peptidase_M41-like"/>
</dbReference>
<sequence>MRFSALIQWALISHSTAFTTLPSSQTSFRIRSTFSTLYSQVEESQFDECLSKADLKGAAKILQSSDINVTKDRFLEIFNAIEERTKEAEENNINKRVAEEGSINLGAMEYPPTSPARTEMTEMYKLLKSTGQLTAYGAAADGKYPALGTKNVTPILLEKITGLSMTSLTPKPTNTLLLAGVALAVLEGIVSVGIGLDLNFTIFATLFLAFLDKLLVNGAVFETATRIFMPEYTDKIRKHEAGHFLCAYLLGCPVEGCVLSTWAALNDTRFGGKRTTVNAGTSFFDPNLSDEINGRKPLTRSSIDRYSIIVMGGIAAEALNFGIADGGAGDEMALVSFLSNLNPRSGGAMTWNIDSIKNQARWGALQAVLLLREYKACYDALVDALERGGELGECVYAIETAIKENGLPSVAEKPLGYIVDQGLYGEWMTDLPATTSTTTETKPTTSIEETKELSVSSIEEEVLSLEELKKRMEDKLREIDSKLDKLE</sequence>
<dbReference type="Gene3D" id="1.20.58.760">
    <property type="entry name" value="Peptidase M41"/>
    <property type="match status" value="1"/>
</dbReference>
<dbReference type="AlphaFoldDB" id="A0AAD3CGI0"/>
<dbReference type="EMBL" id="BLLK01000022">
    <property type="protein sequence ID" value="GFH45687.1"/>
    <property type="molecule type" value="Genomic_DNA"/>
</dbReference>
<protein>
    <recommendedName>
        <fullName evidence="7">Peptidase M41 domain-containing protein</fullName>
    </recommendedName>
</protein>
<keyword evidence="4" id="KW-0732">Signal</keyword>
<keyword evidence="3" id="KW-1133">Transmembrane helix</keyword>
<comment type="caution">
    <text evidence="5">The sequence shown here is derived from an EMBL/GenBank/DDBJ whole genome shotgun (WGS) entry which is preliminary data.</text>
</comment>
<organism evidence="5 6">
    <name type="scientific">Chaetoceros tenuissimus</name>
    <dbReference type="NCBI Taxonomy" id="426638"/>
    <lineage>
        <taxon>Eukaryota</taxon>
        <taxon>Sar</taxon>
        <taxon>Stramenopiles</taxon>
        <taxon>Ochrophyta</taxon>
        <taxon>Bacillariophyta</taxon>
        <taxon>Coscinodiscophyceae</taxon>
        <taxon>Chaetocerotophycidae</taxon>
        <taxon>Chaetocerotales</taxon>
        <taxon>Chaetocerotaceae</taxon>
        <taxon>Chaetoceros</taxon>
    </lineage>
</organism>
<keyword evidence="3" id="KW-0812">Transmembrane</keyword>
<feature type="signal peptide" evidence="4">
    <location>
        <begin position="1"/>
        <end position="17"/>
    </location>
</feature>